<dbReference type="InterPro" id="IPR029058">
    <property type="entry name" value="AB_hydrolase_fold"/>
</dbReference>
<dbReference type="RefSeq" id="WP_059152515.1">
    <property type="nucleotide sequence ID" value="NZ_KQ130455.1"/>
</dbReference>
<dbReference type="SUPFAM" id="SSF53474">
    <property type="entry name" value="alpha/beta-Hydrolases"/>
    <property type="match status" value="1"/>
</dbReference>
<dbReference type="AlphaFoldDB" id="A0A0J7XPM4"/>
<name>A0A0J7XPM4_9SPHN</name>
<comment type="caution">
    <text evidence="1">The sequence shown here is derived from an EMBL/GenBank/DDBJ whole genome shotgun (WGS) entry which is preliminary data.</text>
</comment>
<sequence>MQVVVAGRLGTTFSYQDGKTLWERARHKETFHVVDGAGHYELYDMPEYVTDAMNRLAPFYRKHLNA</sequence>
<reference evidence="1 2" key="1">
    <citation type="journal article" date="2015" name="G3 (Bethesda)">
        <title>Insights into Ongoing Evolution of the Hexachlorocyclohexane Catabolic Pathway from Comparative Genomics of Ten Sphingomonadaceae Strains.</title>
        <authorList>
            <person name="Pearce S.L."/>
            <person name="Oakeshott J.G."/>
            <person name="Pandey G."/>
        </authorList>
    </citation>
    <scope>NUCLEOTIDE SEQUENCE [LARGE SCALE GENOMIC DNA]</scope>
    <source>
        <strain evidence="1 2">LL02</strain>
    </source>
</reference>
<evidence type="ECO:0000313" key="1">
    <source>
        <dbReference type="EMBL" id="KMS53632.1"/>
    </source>
</evidence>
<keyword evidence="2" id="KW-1185">Reference proteome</keyword>
<dbReference type="PATRIC" id="fig|1114963.3.peg.3445"/>
<dbReference type="EMBL" id="JACU01000007">
    <property type="protein sequence ID" value="KMS53632.1"/>
    <property type="molecule type" value="Genomic_DNA"/>
</dbReference>
<proteinExistence type="predicted"/>
<accession>A0A0J7XPM4</accession>
<dbReference type="OrthoDB" id="9805123at2"/>
<protein>
    <recommendedName>
        <fullName evidence="3">Alpha/beta hydrolase</fullName>
    </recommendedName>
</protein>
<organism evidence="1 2">
    <name type="scientific">Novosphingobium barchaimii LL02</name>
    <dbReference type="NCBI Taxonomy" id="1114963"/>
    <lineage>
        <taxon>Bacteria</taxon>
        <taxon>Pseudomonadati</taxon>
        <taxon>Pseudomonadota</taxon>
        <taxon>Alphaproteobacteria</taxon>
        <taxon>Sphingomonadales</taxon>
        <taxon>Sphingomonadaceae</taxon>
        <taxon>Novosphingobium</taxon>
    </lineage>
</organism>
<dbReference type="Proteomes" id="UP000052268">
    <property type="component" value="Unassembled WGS sequence"/>
</dbReference>
<evidence type="ECO:0000313" key="2">
    <source>
        <dbReference type="Proteomes" id="UP000052268"/>
    </source>
</evidence>
<gene>
    <name evidence="1" type="ORF">V474_23030</name>
</gene>
<evidence type="ECO:0008006" key="3">
    <source>
        <dbReference type="Google" id="ProtNLM"/>
    </source>
</evidence>